<organism evidence="1 2">
    <name type="scientific">Clunio marinus</name>
    <dbReference type="NCBI Taxonomy" id="568069"/>
    <lineage>
        <taxon>Eukaryota</taxon>
        <taxon>Metazoa</taxon>
        <taxon>Ecdysozoa</taxon>
        <taxon>Arthropoda</taxon>
        <taxon>Hexapoda</taxon>
        <taxon>Insecta</taxon>
        <taxon>Pterygota</taxon>
        <taxon>Neoptera</taxon>
        <taxon>Endopterygota</taxon>
        <taxon>Diptera</taxon>
        <taxon>Nematocera</taxon>
        <taxon>Chironomoidea</taxon>
        <taxon>Chironomidae</taxon>
        <taxon>Clunio</taxon>
    </lineage>
</organism>
<gene>
    <name evidence="1" type="ORF">CLUMA_CG019717</name>
</gene>
<dbReference type="Proteomes" id="UP000183832">
    <property type="component" value="Unassembled WGS sequence"/>
</dbReference>
<sequence>MNAVKRFNVFDVMKLKSSQPDEVTWDGWLKELTVPWRLLSFFSKAFKRNEFVGQMFSVEGENDRVNLYKKRKNDKHEPLTDPK</sequence>
<keyword evidence="2" id="KW-1185">Reference proteome</keyword>
<reference evidence="1 2" key="1">
    <citation type="submission" date="2015-04" db="EMBL/GenBank/DDBJ databases">
        <authorList>
            <person name="Syromyatnikov M.Y."/>
            <person name="Popov V.N."/>
        </authorList>
    </citation>
    <scope>NUCLEOTIDE SEQUENCE [LARGE SCALE GENOMIC DNA]</scope>
</reference>
<proteinExistence type="predicted"/>
<accession>A0A1J1J4S8</accession>
<dbReference type="AlphaFoldDB" id="A0A1J1J4S8"/>
<evidence type="ECO:0000313" key="2">
    <source>
        <dbReference type="Proteomes" id="UP000183832"/>
    </source>
</evidence>
<evidence type="ECO:0000313" key="1">
    <source>
        <dbReference type="EMBL" id="CRL06812.1"/>
    </source>
</evidence>
<protein>
    <submittedName>
        <fullName evidence="1">CLUMA_CG019717, isoform A</fullName>
    </submittedName>
</protein>
<dbReference type="EMBL" id="CVRI01000067">
    <property type="protein sequence ID" value="CRL06812.1"/>
    <property type="molecule type" value="Genomic_DNA"/>
</dbReference>
<name>A0A1J1J4S8_9DIPT</name>